<dbReference type="PANTHER" id="PTHR24321">
    <property type="entry name" value="DEHYDROGENASES, SHORT CHAIN"/>
    <property type="match status" value="1"/>
</dbReference>
<sequence length="241" mass="24777">MARLAGKVALVAGATRGIGRSVAELFAAEGATVIGGGTSVPEAGSAENGVAFVRLDVTDEQGWDAVVSRLVERHGKLDILVNSAGGGGYSSIADSTVEDWRRTVDLIQTGTFLGMRRVIPVMRENGGGSIVNISSIWGSAAIPAAAAYQAAKAAVEQMTRNAAVTYVGDGIRVNTVIPGITATPLIENQAQEITDLVVAATPMKRIARPIDIAYGCLYLASDEAAFTTGAALAIDGGYLAQ</sequence>
<evidence type="ECO:0000256" key="2">
    <source>
        <dbReference type="ARBA" id="ARBA00023002"/>
    </source>
</evidence>
<dbReference type="AlphaFoldDB" id="A0A6G9GZ31"/>
<dbReference type="EMBL" id="CP050177">
    <property type="protein sequence ID" value="QIQ03542.1"/>
    <property type="molecule type" value="Genomic_DNA"/>
</dbReference>
<reference evidence="3 4" key="1">
    <citation type="submission" date="2020-03" db="EMBL/GenBank/DDBJ databases">
        <title>A novel species.</title>
        <authorList>
            <person name="Gao J."/>
        </authorList>
    </citation>
    <scope>NUCLEOTIDE SEQUENCE [LARGE SCALE GENOMIC DNA]</scope>
    <source>
        <strain evidence="3 4">QMT-12</strain>
    </source>
</reference>
<name>A0A6G9GZ31_9ACTN</name>
<dbReference type="InterPro" id="IPR036291">
    <property type="entry name" value="NAD(P)-bd_dom_sf"/>
</dbReference>
<protein>
    <submittedName>
        <fullName evidence="3">SDR family oxidoreductase</fullName>
    </submittedName>
</protein>
<dbReference type="RefSeq" id="WP_167029595.1">
    <property type="nucleotide sequence ID" value="NZ_CP050177.1"/>
</dbReference>
<dbReference type="Gene3D" id="3.40.50.720">
    <property type="entry name" value="NAD(P)-binding Rossmann-like Domain"/>
    <property type="match status" value="1"/>
</dbReference>
<dbReference type="PRINTS" id="PR00081">
    <property type="entry name" value="GDHRDH"/>
</dbReference>
<evidence type="ECO:0000256" key="1">
    <source>
        <dbReference type="ARBA" id="ARBA00006484"/>
    </source>
</evidence>
<dbReference type="PANTHER" id="PTHR24321:SF15">
    <property type="entry name" value="OXIDOREDUCTASE UCPA"/>
    <property type="match status" value="1"/>
</dbReference>
<accession>A0A6G9GZ31</accession>
<dbReference type="Pfam" id="PF13561">
    <property type="entry name" value="adh_short_C2"/>
    <property type="match status" value="1"/>
</dbReference>
<organism evidence="3 4">
    <name type="scientific">Streptomyces liangshanensis</name>
    <dbReference type="NCBI Taxonomy" id="2717324"/>
    <lineage>
        <taxon>Bacteria</taxon>
        <taxon>Bacillati</taxon>
        <taxon>Actinomycetota</taxon>
        <taxon>Actinomycetes</taxon>
        <taxon>Kitasatosporales</taxon>
        <taxon>Streptomycetaceae</taxon>
        <taxon>Streptomyces</taxon>
    </lineage>
</organism>
<evidence type="ECO:0000313" key="3">
    <source>
        <dbReference type="EMBL" id="QIQ03542.1"/>
    </source>
</evidence>
<dbReference type="KEGG" id="slia:HA039_15490"/>
<dbReference type="PRINTS" id="PR00080">
    <property type="entry name" value="SDRFAMILY"/>
</dbReference>
<keyword evidence="2" id="KW-0560">Oxidoreductase</keyword>
<evidence type="ECO:0000313" key="4">
    <source>
        <dbReference type="Proteomes" id="UP000501179"/>
    </source>
</evidence>
<dbReference type="GO" id="GO:0016491">
    <property type="term" value="F:oxidoreductase activity"/>
    <property type="evidence" value="ECO:0007669"/>
    <property type="project" value="UniProtKB-KW"/>
</dbReference>
<dbReference type="FunFam" id="3.40.50.720:FF:000084">
    <property type="entry name" value="Short-chain dehydrogenase reductase"/>
    <property type="match status" value="1"/>
</dbReference>
<keyword evidence="4" id="KW-1185">Reference proteome</keyword>
<dbReference type="SUPFAM" id="SSF51735">
    <property type="entry name" value="NAD(P)-binding Rossmann-fold domains"/>
    <property type="match status" value="1"/>
</dbReference>
<comment type="similarity">
    <text evidence="1">Belongs to the short-chain dehydrogenases/reductases (SDR) family.</text>
</comment>
<gene>
    <name evidence="3" type="ORF">HA039_15490</name>
</gene>
<dbReference type="Proteomes" id="UP000501179">
    <property type="component" value="Chromosome"/>
</dbReference>
<dbReference type="InterPro" id="IPR002347">
    <property type="entry name" value="SDR_fam"/>
</dbReference>
<proteinExistence type="inferred from homology"/>